<accession>S8AQ40</accession>
<dbReference type="Proteomes" id="UP000019376">
    <property type="component" value="Unassembled WGS sequence"/>
</dbReference>
<gene>
    <name evidence="2" type="ORF">PDE_03009</name>
</gene>
<feature type="region of interest" description="Disordered" evidence="1">
    <location>
        <begin position="1"/>
        <end position="29"/>
    </location>
</feature>
<proteinExistence type="predicted"/>
<sequence length="29" mass="3165">MNSKLEDNNGPGVRVDATHLAQLVTRAEK</sequence>
<organism evidence="2 3">
    <name type="scientific">Penicillium oxalicum (strain 114-2 / CGMCC 5302)</name>
    <name type="common">Penicillium decumbens</name>
    <dbReference type="NCBI Taxonomy" id="933388"/>
    <lineage>
        <taxon>Eukaryota</taxon>
        <taxon>Fungi</taxon>
        <taxon>Dikarya</taxon>
        <taxon>Ascomycota</taxon>
        <taxon>Pezizomycotina</taxon>
        <taxon>Eurotiomycetes</taxon>
        <taxon>Eurotiomycetidae</taxon>
        <taxon>Eurotiales</taxon>
        <taxon>Aspergillaceae</taxon>
        <taxon>Penicillium</taxon>
    </lineage>
</organism>
<keyword evidence="3" id="KW-1185">Reference proteome</keyword>
<dbReference type="HOGENOM" id="CLU_3410731_0_0_1"/>
<name>S8AQ40_PENO1</name>
<dbReference type="EMBL" id="KB644410">
    <property type="protein sequence ID" value="EPS28063.1"/>
    <property type="molecule type" value="Genomic_DNA"/>
</dbReference>
<dbReference type="AlphaFoldDB" id="S8AQ40"/>
<evidence type="ECO:0000256" key="1">
    <source>
        <dbReference type="SAM" id="MobiDB-lite"/>
    </source>
</evidence>
<evidence type="ECO:0000313" key="3">
    <source>
        <dbReference type="Proteomes" id="UP000019376"/>
    </source>
</evidence>
<reference evidence="2 3" key="1">
    <citation type="journal article" date="2013" name="PLoS ONE">
        <title>Genomic and secretomic analyses reveal unique features of the lignocellulolytic enzyme system of Penicillium decumbens.</title>
        <authorList>
            <person name="Liu G."/>
            <person name="Zhang L."/>
            <person name="Wei X."/>
            <person name="Zou G."/>
            <person name="Qin Y."/>
            <person name="Ma L."/>
            <person name="Li J."/>
            <person name="Zheng H."/>
            <person name="Wang S."/>
            <person name="Wang C."/>
            <person name="Xun L."/>
            <person name="Zhao G.-P."/>
            <person name="Zhou Z."/>
            <person name="Qu Y."/>
        </authorList>
    </citation>
    <scope>NUCLEOTIDE SEQUENCE [LARGE SCALE GENOMIC DNA]</scope>
    <source>
        <strain evidence="3">114-2 / CGMCC 5302</strain>
    </source>
</reference>
<protein>
    <submittedName>
        <fullName evidence="2">Uncharacterized protein</fullName>
    </submittedName>
</protein>
<evidence type="ECO:0000313" key="2">
    <source>
        <dbReference type="EMBL" id="EPS28063.1"/>
    </source>
</evidence>